<dbReference type="AlphaFoldDB" id="A0A6I9QQ46"/>
<dbReference type="InParanoid" id="A0A6I9QQ46"/>
<organism evidence="1 2">
    <name type="scientific">Elaeis guineensis var. tenera</name>
    <name type="common">Oil palm</name>
    <dbReference type="NCBI Taxonomy" id="51953"/>
    <lineage>
        <taxon>Eukaryota</taxon>
        <taxon>Viridiplantae</taxon>
        <taxon>Streptophyta</taxon>
        <taxon>Embryophyta</taxon>
        <taxon>Tracheophyta</taxon>
        <taxon>Spermatophyta</taxon>
        <taxon>Magnoliopsida</taxon>
        <taxon>Liliopsida</taxon>
        <taxon>Arecaceae</taxon>
        <taxon>Arecoideae</taxon>
        <taxon>Cocoseae</taxon>
        <taxon>Elaeidinae</taxon>
        <taxon>Elaeis</taxon>
    </lineage>
</organism>
<proteinExistence type="predicted"/>
<protein>
    <submittedName>
        <fullName evidence="2">Uncharacterized protein LOC105038809</fullName>
    </submittedName>
</protein>
<keyword evidence="1" id="KW-1185">Reference proteome</keyword>
<sequence>MRGEDEPSWVLYDLCSFLLSVLRSPTSPPWRCRRRRPGRGGDCALSRWDCLQSLRVRVGARDLCLGVPAATTASFNEVPDRILRMSGIAIKAMQALGFCWYPHEDVLIRTL</sequence>
<accession>A0A6I9QQ46</accession>
<name>A0A6I9QQ46_ELAGV</name>
<evidence type="ECO:0000313" key="1">
    <source>
        <dbReference type="Proteomes" id="UP000504607"/>
    </source>
</evidence>
<gene>
    <name evidence="2" type="primary">LOC105038809</name>
</gene>
<evidence type="ECO:0000313" key="2">
    <source>
        <dbReference type="RefSeq" id="XP_010913016.1"/>
    </source>
</evidence>
<dbReference type="RefSeq" id="XP_010913016.1">
    <property type="nucleotide sequence ID" value="XM_010914714.2"/>
</dbReference>
<reference evidence="2" key="1">
    <citation type="submission" date="2025-08" db="UniProtKB">
        <authorList>
            <consortium name="RefSeq"/>
        </authorList>
    </citation>
    <scope>IDENTIFICATION</scope>
</reference>
<dbReference type="Proteomes" id="UP000504607">
    <property type="component" value="Chromosome 2"/>
</dbReference>